<sequence>MLCEERGFDSDQLIQTKLMQCKGSWGVAVWKAGQQGSTQGFRWPLGSAKHPHEDSALRRLFLGAFYKRKNIQFLPKCTLLSCSTTSHQT</sequence>
<dbReference type="EMBL" id="CH474017">
    <property type="protein sequence ID" value="EDL96186.1"/>
    <property type="molecule type" value="Genomic_DNA"/>
</dbReference>
<name>A6K4G3_RAT</name>
<gene>
    <name evidence="1" type="ORF">rCG_49853</name>
</gene>
<evidence type="ECO:0000313" key="1">
    <source>
        <dbReference type="EMBL" id="EDL96186.1"/>
    </source>
</evidence>
<proteinExistence type="predicted"/>
<dbReference type="Proteomes" id="UP000234681">
    <property type="component" value="Chromosome 10"/>
</dbReference>
<organism evidence="1 2">
    <name type="scientific">Rattus norvegicus</name>
    <name type="common">Rat</name>
    <dbReference type="NCBI Taxonomy" id="10116"/>
    <lineage>
        <taxon>Eukaryota</taxon>
        <taxon>Metazoa</taxon>
        <taxon>Chordata</taxon>
        <taxon>Craniata</taxon>
        <taxon>Vertebrata</taxon>
        <taxon>Euteleostomi</taxon>
        <taxon>Mammalia</taxon>
        <taxon>Eutheria</taxon>
        <taxon>Euarchontoglires</taxon>
        <taxon>Glires</taxon>
        <taxon>Rodentia</taxon>
        <taxon>Myomorpha</taxon>
        <taxon>Muroidea</taxon>
        <taxon>Muridae</taxon>
        <taxon>Murinae</taxon>
        <taxon>Rattus</taxon>
    </lineage>
</organism>
<reference evidence="1 2" key="1">
    <citation type="submission" date="2005-07" db="EMBL/GenBank/DDBJ databases">
        <authorList>
            <person name="Mural R.J."/>
            <person name="Li P.W."/>
            <person name="Adams M.D."/>
            <person name="Amanatides P.G."/>
            <person name="Baden-Tillson H."/>
            <person name="Barnstead M."/>
            <person name="Chin S.H."/>
            <person name="Dew I."/>
            <person name="Evans C.A."/>
            <person name="Ferriera S."/>
            <person name="Flanigan M."/>
            <person name="Fosler C."/>
            <person name="Glodek A."/>
            <person name="Gu Z."/>
            <person name="Holt R.A."/>
            <person name="Jennings D."/>
            <person name="Kraft C.L."/>
            <person name="Lu F."/>
            <person name="Nguyen T."/>
            <person name="Nusskern D.R."/>
            <person name="Pfannkoch C.M."/>
            <person name="Sitter C."/>
            <person name="Sutton G.G."/>
            <person name="Venter J.C."/>
            <person name="Wang Z."/>
            <person name="Woodage T."/>
            <person name="Zheng X.H."/>
            <person name="Zhong F."/>
        </authorList>
    </citation>
    <scope>NUCLEOTIDE SEQUENCE [LARGE SCALE GENOMIC DNA]</scope>
    <source>
        <strain>BN</strain>
        <strain evidence="2">Sprague-Dawley</strain>
    </source>
</reference>
<protein>
    <submittedName>
        <fullName evidence="1">RCG49853</fullName>
    </submittedName>
</protein>
<evidence type="ECO:0000313" key="2">
    <source>
        <dbReference type="Proteomes" id="UP000234681"/>
    </source>
</evidence>
<dbReference type="AlphaFoldDB" id="A6K4G3"/>
<accession>A6K4G3</accession>